<feature type="compositionally biased region" description="Polar residues" evidence="1">
    <location>
        <begin position="246"/>
        <end position="259"/>
    </location>
</feature>
<feature type="transmembrane region" description="Helical" evidence="2">
    <location>
        <begin position="123"/>
        <end position="148"/>
    </location>
</feature>
<protein>
    <submittedName>
        <fullName evidence="3">Uncharacterized protein</fullName>
    </submittedName>
</protein>
<dbReference type="Proteomes" id="UP001497623">
    <property type="component" value="Unassembled WGS sequence"/>
</dbReference>
<proteinExistence type="predicted"/>
<feature type="transmembrane region" description="Helical" evidence="2">
    <location>
        <begin position="92"/>
        <end position="116"/>
    </location>
</feature>
<organism evidence="3 4">
    <name type="scientific">Meganyctiphanes norvegica</name>
    <name type="common">Northern krill</name>
    <name type="synonym">Thysanopoda norvegica</name>
    <dbReference type="NCBI Taxonomy" id="48144"/>
    <lineage>
        <taxon>Eukaryota</taxon>
        <taxon>Metazoa</taxon>
        <taxon>Ecdysozoa</taxon>
        <taxon>Arthropoda</taxon>
        <taxon>Crustacea</taxon>
        <taxon>Multicrustacea</taxon>
        <taxon>Malacostraca</taxon>
        <taxon>Eumalacostraca</taxon>
        <taxon>Eucarida</taxon>
        <taxon>Euphausiacea</taxon>
        <taxon>Euphausiidae</taxon>
        <taxon>Meganyctiphanes</taxon>
    </lineage>
</organism>
<name>A0AAV2RWV7_MEGNR</name>
<evidence type="ECO:0000313" key="4">
    <source>
        <dbReference type="Proteomes" id="UP001497623"/>
    </source>
</evidence>
<evidence type="ECO:0000256" key="1">
    <source>
        <dbReference type="SAM" id="MobiDB-lite"/>
    </source>
</evidence>
<sequence>MVQFTPLYGFKKFEIFICIYNKHTLRLMLTNVHYSRTISDPIGYESSFLPFTMNKIERNIFAIECIIRPQPCKILGIKRTGGYKEWGHIVVAPYYCIMTSTDIILMNLATVVDYIWENVEGGAFVYGFMSFVEKVSTGTMIMVIQYIGDNESEGSNFYQMVITYACGSSCILGTLVIITLIISNLVSSKGYILEDKAKCLPQHFFRQCYVKKESILVTSIMDGNGGDEEPESGVKNTACDDKDDTVSGSDLNRKVTPTETAHEKTLKRYEKRYGTFL</sequence>
<gene>
    <name evidence="3" type="ORF">MNOR_LOCUS30414</name>
</gene>
<feature type="region of interest" description="Disordered" evidence="1">
    <location>
        <begin position="222"/>
        <end position="261"/>
    </location>
</feature>
<evidence type="ECO:0000256" key="2">
    <source>
        <dbReference type="SAM" id="Phobius"/>
    </source>
</evidence>
<keyword evidence="2" id="KW-0812">Transmembrane</keyword>
<feature type="transmembrane region" description="Helical" evidence="2">
    <location>
        <begin position="160"/>
        <end position="186"/>
    </location>
</feature>
<keyword evidence="4" id="KW-1185">Reference proteome</keyword>
<accession>A0AAV2RWV7</accession>
<reference evidence="3 4" key="1">
    <citation type="submission" date="2024-05" db="EMBL/GenBank/DDBJ databases">
        <authorList>
            <person name="Wallberg A."/>
        </authorList>
    </citation>
    <scope>NUCLEOTIDE SEQUENCE [LARGE SCALE GENOMIC DNA]</scope>
</reference>
<keyword evidence="2" id="KW-1133">Transmembrane helix</keyword>
<dbReference type="EMBL" id="CAXKWB010037085">
    <property type="protein sequence ID" value="CAL4149339.1"/>
    <property type="molecule type" value="Genomic_DNA"/>
</dbReference>
<keyword evidence="2" id="KW-0472">Membrane</keyword>
<feature type="non-terminal residue" evidence="3">
    <location>
        <position position="277"/>
    </location>
</feature>
<evidence type="ECO:0000313" key="3">
    <source>
        <dbReference type="EMBL" id="CAL4149339.1"/>
    </source>
</evidence>
<dbReference type="AlphaFoldDB" id="A0AAV2RWV7"/>
<comment type="caution">
    <text evidence="3">The sequence shown here is derived from an EMBL/GenBank/DDBJ whole genome shotgun (WGS) entry which is preliminary data.</text>
</comment>